<dbReference type="STRING" id="300112.A0A4S2KQS1"/>
<evidence type="ECO:0000313" key="2">
    <source>
        <dbReference type="EMBL" id="TGZ52232.1"/>
    </source>
</evidence>
<dbReference type="InterPro" id="IPR008906">
    <property type="entry name" value="HATC_C_dom"/>
</dbReference>
<evidence type="ECO:0000313" key="3">
    <source>
        <dbReference type="Proteomes" id="UP000310200"/>
    </source>
</evidence>
<keyword evidence="3" id="KW-1185">Reference proteome</keyword>
<name>A0A4S2KQS1_9HYME</name>
<feature type="domain" description="HAT C-terminal dimerisation" evidence="1">
    <location>
        <begin position="77"/>
        <end position="153"/>
    </location>
</feature>
<dbReference type="PANTHER" id="PTHR47611">
    <property type="entry name" value="HAT DIMERISATION DOMAIN, C-TERMINAL"/>
    <property type="match status" value="1"/>
</dbReference>
<dbReference type="GO" id="GO:0046983">
    <property type="term" value="F:protein dimerization activity"/>
    <property type="evidence" value="ECO:0007669"/>
    <property type="project" value="InterPro"/>
</dbReference>
<dbReference type="EMBL" id="QBLH01001353">
    <property type="protein sequence ID" value="TGZ52232.1"/>
    <property type="molecule type" value="Genomic_DNA"/>
</dbReference>
<organism evidence="2 3">
    <name type="scientific">Temnothorax longispinosus</name>
    <dbReference type="NCBI Taxonomy" id="300112"/>
    <lineage>
        <taxon>Eukaryota</taxon>
        <taxon>Metazoa</taxon>
        <taxon>Ecdysozoa</taxon>
        <taxon>Arthropoda</taxon>
        <taxon>Hexapoda</taxon>
        <taxon>Insecta</taxon>
        <taxon>Pterygota</taxon>
        <taxon>Neoptera</taxon>
        <taxon>Endopterygota</taxon>
        <taxon>Hymenoptera</taxon>
        <taxon>Apocrita</taxon>
        <taxon>Aculeata</taxon>
        <taxon>Formicoidea</taxon>
        <taxon>Formicidae</taxon>
        <taxon>Myrmicinae</taxon>
        <taxon>Temnothorax</taxon>
    </lineage>
</organism>
<dbReference type="AlphaFoldDB" id="A0A4S2KQS1"/>
<gene>
    <name evidence="2" type="ORF">DBV15_11495</name>
</gene>
<comment type="caution">
    <text evidence="2">The sequence shown here is derived from an EMBL/GenBank/DDBJ whole genome shotgun (WGS) entry which is preliminary data.</text>
</comment>
<dbReference type="Pfam" id="PF05699">
    <property type="entry name" value="Dimer_Tnp_hAT"/>
    <property type="match status" value="1"/>
</dbReference>
<accession>A0A4S2KQS1</accession>
<dbReference type="InterPro" id="IPR012337">
    <property type="entry name" value="RNaseH-like_sf"/>
</dbReference>
<protein>
    <recommendedName>
        <fullName evidence="1">HAT C-terminal dimerisation domain-containing protein</fullName>
    </recommendedName>
</protein>
<sequence>MHFQSPEDVADAVSYINRQVKTVAVNNNVESNTVDHLESQTESKTNEYNVWAFHDSLVDSCTPFTPSVDEPGGVNLELQQYLNQPPILRNQDPFKHWQTLKPAYPTLFTVAMRYLSVVATSVPSERMFSKAGIVKSDLRSRLSGKRLNSLLFLGSLSEESWGQD</sequence>
<dbReference type="Proteomes" id="UP000310200">
    <property type="component" value="Unassembled WGS sequence"/>
</dbReference>
<dbReference type="SUPFAM" id="SSF53098">
    <property type="entry name" value="Ribonuclease H-like"/>
    <property type="match status" value="1"/>
</dbReference>
<reference evidence="2 3" key="1">
    <citation type="journal article" date="2019" name="Philos. Trans. R. Soc. Lond., B, Biol. Sci.">
        <title>Ant behaviour and brain gene expression of defending hosts depend on the ecological success of the intruding social parasite.</title>
        <authorList>
            <person name="Kaur R."/>
            <person name="Stoldt M."/>
            <person name="Jongepier E."/>
            <person name="Feldmeyer B."/>
            <person name="Menzel F."/>
            <person name="Bornberg-Bauer E."/>
            <person name="Foitzik S."/>
        </authorList>
    </citation>
    <scope>NUCLEOTIDE SEQUENCE [LARGE SCALE GENOMIC DNA]</scope>
    <source>
        <tissue evidence="2">Whole body</tissue>
    </source>
</reference>
<dbReference type="PANTHER" id="PTHR47611:SF3">
    <property type="entry name" value="HAT C-TERMINAL DIMERISATION DOMAIN-CONTAINING PROTEIN"/>
    <property type="match status" value="1"/>
</dbReference>
<evidence type="ECO:0000259" key="1">
    <source>
        <dbReference type="Pfam" id="PF05699"/>
    </source>
</evidence>
<proteinExistence type="predicted"/>